<reference evidence="6 7" key="1">
    <citation type="submission" date="2014-04" db="EMBL/GenBank/DDBJ databases">
        <title>A comprehensive comparison of genomes of Erythrobacter spp. strains.</title>
        <authorList>
            <person name="Zheng Q."/>
        </authorList>
    </citation>
    <scope>NUCLEOTIDE SEQUENCE [LARGE SCALE GENOMIC DNA]</scope>
    <source>
        <strain evidence="6 7">DSM 6997</strain>
    </source>
</reference>
<dbReference type="HAMAP" id="MF_00294">
    <property type="entry name" value="Ribosomal_bL33"/>
    <property type="match status" value="1"/>
</dbReference>
<evidence type="ECO:0000256" key="1">
    <source>
        <dbReference type="ARBA" id="ARBA00007596"/>
    </source>
</evidence>
<comment type="caution">
    <text evidence="6">The sequence shown here is derived from an EMBL/GenBank/DDBJ whole genome shotgun (WGS) entry which is preliminary data.</text>
</comment>
<dbReference type="STRING" id="1044.EH31_15320"/>
<dbReference type="SUPFAM" id="SSF57829">
    <property type="entry name" value="Zn-binding ribosomal proteins"/>
    <property type="match status" value="1"/>
</dbReference>
<dbReference type="EMBL" id="JMIW01000007">
    <property type="protein sequence ID" value="KEO88805.1"/>
    <property type="molecule type" value="Genomic_DNA"/>
</dbReference>
<evidence type="ECO:0000313" key="7">
    <source>
        <dbReference type="Proteomes" id="UP000027647"/>
    </source>
</evidence>
<dbReference type="Gene3D" id="2.20.28.120">
    <property type="entry name" value="Ribosomal protein L33"/>
    <property type="match status" value="1"/>
</dbReference>
<keyword evidence="2 5" id="KW-0689">Ribosomal protein</keyword>
<dbReference type="GO" id="GO:0022625">
    <property type="term" value="C:cytosolic large ribosomal subunit"/>
    <property type="evidence" value="ECO:0007669"/>
    <property type="project" value="TreeGrafter"/>
</dbReference>
<evidence type="ECO:0000256" key="2">
    <source>
        <dbReference type="ARBA" id="ARBA00022980"/>
    </source>
</evidence>
<dbReference type="PROSITE" id="PS00582">
    <property type="entry name" value="RIBOSOMAL_L33"/>
    <property type="match status" value="1"/>
</dbReference>
<organism evidence="6 7">
    <name type="scientific">Erythrobacter longus</name>
    <dbReference type="NCBI Taxonomy" id="1044"/>
    <lineage>
        <taxon>Bacteria</taxon>
        <taxon>Pseudomonadati</taxon>
        <taxon>Pseudomonadota</taxon>
        <taxon>Alphaproteobacteria</taxon>
        <taxon>Sphingomonadales</taxon>
        <taxon>Erythrobacteraceae</taxon>
        <taxon>Erythrobacter/Porphyrobacter group</taxon>
        <taxon>Erythrobacter</taxon>
    </lineage>
</organism>
<gene>
    <name evidence="5" type="primary">rpmG</name>
    <name evidence="6" type="ORF">EH31_15320</name>
</gene>
<dbReference type="InterPro" id="IPR038584">
    <property type="entry name" value="Ribosomal_bL33_sf"/>
</dbReference>
<dbReference type="AlphaFoldDB" id="A0A074M7U0"/>
<evidence type="ECO:0000256" key="4">
    <source>
        <dbReference type="ARBA" id="ARBA00035176"/>
    </source>
</evidence>
<dbReference type="PANTHER" id="PTHR15238:SF1">
    <property type="entry name" value="LARGE RIBOSOMAL SUBUNIT PROTEIN BL33M"/>
    <property type="match status" value="1"/>
</dbReference>
<dbReference type="OrthoDB" id="21586at2"/>
<comment type="similarity">
    <text evidence="1 5">Belongs to the bacterial ribosomal protein bL33 family.</text>
</comment>
<dbReference type="PANTHER" id="PTHR15238">
    <property type="entry name" value="54S RIBOSOMAL PROTEIN L39, MITOCHONDRIAL"/>
    <property type="match status" value="1"/>
</dbReference>
<name>A0A074M7U0_ERYLO</name>
<dbReference type="Proteomes" id="UP000027647">
    <property type="component" value="Unassembled WGS sequence"/>
</dbReference>
<dbReference type="eggNOG" id="COG0267">
    <property type="taxonomic scope" value="Bacteria"/>
</dbReference>
<dbReference type="InterPro" id="IPR011332">
    <property type="entry name" value="Ribosomal_zn-bd"/>
</dbReference>
<dbReference type="NCBIfam" id="TIGR01023">
    <property type="entry name" value="rpmG_bact"/>
    <property type="match status" value="1"/>
</dbReference>
<evidence type="ECO:0000313" key="6">
    <source>
        <dbReference type="EMBL" id="KEO88805.1"/>
    </source>
</evidence>
<evidence type="ECO:0000256" key="5">
    <source>
        <dbReference type="HAMAP-Rule" id="MF_00294"/>
    </source>
</evidence>
<dbReference type="RefSeq" id="WP_034961594.1">
    <property type="nucleotide sequence ID" value="NZ_JMIW01000007.1"/>
</dbReference>
<dbReference type="NCBIfam" id="NF001860">
    <property type="entry name" value="PRK00595.1"/>
    <property type="match status" value="1"/>
</dbReference>
<dbReference type="Pfam" id="PF00471">
    <property type="entry name" value="Ribosomal_L33"/>
    <property type="match status" value="1"/>
</dbReference>
<evidence type="ECO:0000256" key="3">
    <source>
        <dbReference type="ARBA" id="ARBA00023274"/>
    </source>
</evidence>
<dbReference type="GO" id="GO:0006412">
    <property type="term" value="P:translation"/>
    <property type="evidence" value="ECO:0007669"/>
    <property type="project" value="UniProtKB-UniRule"/>
</dbReference>
<dbReference type="InterPro" id="IPR018264">
    <property type="entry name" value="Ribosomal_bL33_CS"/>
</dbReference>
<sequence length="55" mass="6459">MAKPATVKIRLVSTADTGFFYVTKKNPRNITEKMTFRKYDPVVRKHVEFKEAKIK</sequence>
<proteinExistence type="inferred from homology"/>
<dbReference type="GO" id="GO:0003735">
    <property type="term" value="F:structural constituent of ribosome"/>
    <property type="evidence" value="ECO:0007669"/>
    <property type="project" value="InterPro"/>
</dbReference>
<accession>A0A074M7U0</accession>
<keyword evidence="3 5" id="KW-0687">Ribonucleoprotein</keyword>
<protein>
    <recommendedName>
        <fullName evidence="4 5">Large ribosomal subunit protein bL33</fullName>
    </recommendedName>
</protein>
<keyword evidence="7" id="KW-1185">Reference proteome</keyword>
<dbReference type="InterPro" id="IPR001705">
    <property type="entry name" value="Ribosomal_bL33"/>
</dbReference>